<name>A0AAU8AXP6_9VIRU</name>
<dbReference type="EMBL" id="PP511685">
    <property type="protein sequence ID" value="XCD06546.1"/>
    <property type="molecule type" value="Genomic_DNA"/>
</dbReference>
<evidence type="ECO:0000313" key="5">
    <source>
        <dbReference type="EMBL" id="XCD07198.1"/>
    </source>
</evidence>
<evidence type="ECO:0000313" key="2">
    <source>
        <dbReference type="EMBL" id="XCD04214.1"/>
    </source>
</evidence>
<dbReference type="EMBL" id="PP511587">
    <property type="protein sequence ID" value="XCD05644.1"/>
    <property type="molecule type" value="Genomic_DNA"/>
</dbReference>
<reference evidence="2" key="1">
    <citation type="submission" date="2024-03" db="EMBL/GenBank/DDBJ databases">
        <title>Diverse circular DNA viruses in blood, oral, and fecal samples of captive lemurs.</title>
        <authorList>
            <person name="Paietta E.N."/>
            <person name="Kraberger S."/>
            <person name="Lund M.C."/>
            <person name="Custer J.M."/>
            <person name="Vargas K.M."/>
            <person name="Ehmke E.E."/>
            <person name="Yoder A.D."/>
            <person name="Varsani A."/>
        </authorList>
    </citation>
    <scope>NUCLEOTIDE SEQUENCE</scope>
    <source>
        <strain evidence="1">Duke_18_87</strain>
        <strain evidence="2">Duke_21_108</strain>
        <strain evidence="3">Duke_24FS_122</strain>
        <strain evidence="4">Duke_25FS_130</strain>
        <strain evidence="5">Duke_26_101</strain>
    </source>
</reference>
<accession>A0AAU8AXP6</accession>
<dbReference type="EMBL" id="PP511439">
    <property type="protein sequence ID" value="XCD04214.1"/>
    <property type="molecule type" value="Genomic_DNA"/>
</dbReference>
<evidence type="ECO:0000313" key="1">
    <source>
        <dbReference type="EMBL" id="XCD03548.1"/>
    </source>
</evidence>
<evidence type="ECO:0000313" key="4">
    <source>
        <dbReference type="EMBL" id="XCD06546.1"/>
    </source>
</evidence>
<sequence length="26" mass="3539">MRRRRRRFYRTRGRFLRVRRNGRRFG</sequence>
<organism evidence="2">
    <name type="scientific">Dulem virus 94</name>
    <dbReference type="NCBI Taxonomy" id="3145805"/>
    <lineage>
        <taxon>Viruses</taxon>
        <taxon>Monodnaviria</taxon>
        <taxon>Sangervirae</taxon>
        <taxon>Phixviricota</taxon>
        <taxon>Malgrandaviricetes</taxon>
        <taxon>Petitvirales</taxon>
        <taxon>Microviridae</taxon>
        <taxon>Microvirus</taxon>
    </lineage>
</organism>
<protein>
    <submittedName>
        <fullName evidence="2">Uncharacterized protein</fullName>
    </submittedName>
</protein>
<evidence type="ECO:0000313" key="3">
    <source>
        <dbReference type="EMBL" id="XCD05644.1"/>
    </source>
</evidence>
<proteinExistence type="predicted"/>
<dbReference type="EMBL" id="PP511764">
    <property type="protein sequence ID" value="XCD07198.1"/>
    <property type="molecule type" value="Genomic_DNA"/>
</dbReference>
<dbReference type="EMBL" id="PP511372">
    <property type="protein sequence ID" value="XCD03548.1"/>
    <property type="molecule type" value="Genomic_DNA"/>
</dbReference>